<dbReference type="PANTHER" id="PTHR12598">
    <property type="entry name" value="COPPER HOMEOSTASIS PROTEIN CUTC"/>
    <property type="match status" value="1"/>
</dbReference>
<proteinExistence type="inferred from homology"/>
<dbReference type="SUPFAM" id="SSF110395">
    <property type="entry name" value="CutC-like"/>
    <property type="match status" value="1"/>
</dbReference>
<dbReference type="VEuPathDB" id="VectorBase:SSCA010530"/>
<dbReference type="InterPro" id="IPR036822">
    <property type="entry name" value="CutC-like_dom_sf"/>
</dbReference>
<reference evidence="3 4" key="1">
    <citation type="journal article" date="2015" name="Parasit. Vectors">
        <title>Draft genome of the scabies mite.</title>
        <authorList>
            <person name="Rider S.D.Jr."/>
            <person name="Morgan M.S."/>
            <person name="Arlian L.G."/>
        </authorList>
    </citation>
    <scope>NUCLEOTIDE SEQUENCE [LARGE SCALE GENOMIC DNA]</scope>
    <source>
        <strain evidence="3">Arlian Lab</strain>
    </source>
</reference>
<dbReference type="Proteomes" id="UP000616769">
    <property type="component" value="Unassembled WGS sequence"/>
</dbReference>
<protein>
    <recommendedName>
        <fullName evidence="2">Copper homeostasis protein cutC homolog</fullName>
    </recommendedName>
</protein>
<dbReference type="EMBL" id="JXLN01005240">
    <property type="protein sequence ID" value="KPM03485.1"/>
    <property type="molecule type" value="Genomic_DNA"/>
</dbReference>
<evidence type="ECO:0000313" key="3">
    <source>
        <dbReference type="EMBL" id="KPM03485.1"/>
    </source>
</evidence>
<organism evidence="3 4">
    <name type="scientific">Sarcoptes scabiei</name>
    <name type="common">Itch mite</name>
    <name type="synonym">Acarus scabiei</name>
    <dbReference type="NCBI Taxonomy" id="52283"/>
    <lineage>
        <taxon>Eukaryota</taxon>
        <taxon>Metazoa</taxon>
        <taxon>Ecdysozoa</taxon>
        <taxon>Arthropoda</taxon>
        <taxon>Chelicerata</taxon>
        <taxon>Arachnida</taxon>
        <taxon>Acari</taxon>
        <taxon>Acariformes</taxon>
        <taxon>Sarcoptiformes</taxon>
        <taxon>Astigmata</taxon>
        <taxon>Psoroptidia</taxon>
        <taxon>Sarcoptoidea</taxon>
        <taxon>Sarcoptidae</taxon>
        <taxon>Sarcoptinae</taxon>
        <taxon>Sarcoptes</taxon>
    </lineage>
</organism>
<dbReference type="GO" id="GO:0005507">
    <property type="term" value="F:copper ion binding"/>
    <property type="evidence" value="ECO:0007669"/>
    <property type="project" value="TreeGrafter"/>
</dbReference>
<evidence type="ECO:0000313" key="4">
    <source>
        <dbReference type="Proteomes" id="UP000616769"/>
    </source>
</evidence>
<sequence>MNETVGSSHVSKPIQIEICVDCFESIQEAYIGGADRIELCSSLKEGGLTPSYGFLRLAKQKFPNLQVYPMIRSRGGDFCYSSEELEIMAQDIECFKALGADGFVFGCLKSDRSLDLEANRNLLKIASPLPCTFHRAFDLTENFRKSLEDCIELGFKRILTSGHCKRAIDGLDQILEMINIANNRIIIMPGAGITVDNISKIVGTKKIQEFHCSASRTRLSEMQTNDFNRITMGSNSDELEWKIADQIKIKQMRLITNQNLECE</sequence>
<dbReference type="Pfam" id="PF03932">
    <property type="entry name" value="CutC"/>
    <property type="match status" value="1"/>
</dbReference>
<comment type="caution">
    <text evidence="3">The sequence shown here is derived from an EMBL/GenBank/DDBJ whole genome shotgun (WGS) entry which is preliminary data.</text>
</comment>
<dbReference type="FunFam" id="3.20.20.380:FF:000001">
    <property type="entry name" value="Copper homeostasis protein CutC"/>
    <property type="match status" value="1"/>
</dbReference>
<dbReference type="PANTHER" id="PTHR12598:SF0">
    <property type="entry name" value="COPPER HOMEOSTASIS PROTEIN CUTC HOMOLOG"/>
    <property type="match status" value="1"/>
</dbReference>
<dbReference type="AlphaFoldDB" id="A0A131ZYV2"/>
<gene>
    <name evidence="3" type="ORF">QR98_0019170</name>
</gene>
<accession>A0A131ZYV2</accession>
<dbReference type="HAMAP" id="MF_00795">
    <property type="entry name" value="CutC"/>
    <property type="match status" value="1"/>
</dbReference>
<evidence type="ECO:0000256" key="1">
    <source>
        <dbReference type="ARBA" id="ARBA00007768"/>
    </source>
</evidence>
<dbReference type="Gene3D" id="3.20.20.380">
    <property type="entry name" value="Copper homeostasis (CutC) domain"/>
    <property type="match status" value="1"/>
</dbReference>
<comment type="similarity">
    <text evidence="1">Belongs to the CutC family.</text>
</comment>
<name>A0A131ZYV2_SARSC</name>
<evidence type="ECO:0000256" key="2">
    <source>
        <dbReference type="ARBA" id="ARBA00019014"/>
    </source>
</evidence>
<dbReference type="InterPro" id="IPR005627">
    <property type="entry name" value="CutC-like"/>
</dbReference>